<keyword evidence="7 9" id="KW-1133">Transmembrane helix</keyword>
<keyword evidence="4" id="KW-1003">Cell membrane</keyword>
<dbReference type="PANTHER" id="PTHR34308">
    <property type="entry name" value="COBALAMIN BIOSYNTHESIS PROTEIN CBIB"/>
    <property type="match status" value="1"/>
</dbReference>
<dbReference type="GO" id="GO:0009236">
    <property type="term" value="P:cobalamin biosynthetic process"/>
    <property type="evidence" value="ECO:0007669"/>
    <property type="project" value="UniProtKB-KW"/>
</dbReference>
<keyword evidence="5" id="KW-0169">Cobalamin biosynthesis</keyword>
<evidence type="ECO:0000313" key="11">
    <source>
        <dbReference type="Proteomes" id="UP000631300"/>
    </source>
</evidence>
<evidence type="ECO:0000256" key="5">
    <source>
        <dbReference type="ARBA" id="ARBA00022573"/>
    </source>
</evidence>
<feature type="transmembrane region" description="Helical" evidence="9">
    <location>
        <begin position="62"/>
        <end position="83"/>
    </location>
</feature>
<evidence type="ECO:0000256" key="7">
    <source>
        <dbReference type="ARBA" id="ARBA00022989"/>
    </source>
</evidence>
<evidence type="ECO:0000256" key="9">
    <source>
        <dbReference type="SAM" id="Phobius"/>
    </source>
</evidence>
<evidence type="ECO:0000256" key="3">
    <source>
        <dbReference type="ARBA" id="ARBA00006263"/>
    </source>
</evidence>
<comment type="subcellular location">
    <subcellularLocation>
        <location evidence="1">Cell membrane</location>
        <topology evidence="1">Multi-pass membrane protein</topology>
    </subcellularLocation>
</comment>
<dbReference type="GO" id="GO:0048472">
    <property type="term" value="F:threonine-phosphate decarboxylase activity"/>
    <property type="evidence" value="ECO:0007669"/>
    <property type="project" value="InterPro"/>
</dbReference>
<name>A0A918N1F2_9ALTE</name>
<dbReference type="Pfam" id="PF03186">
    <property type="entry name" value="CobD_Cbib"/>
    <property type="match status" value="1"/>
</dbReference>
<dbReference type="PANTHER" id="PTHR34308:SF1">
    <property type="entry name" value="COBALAMIN BIOSYNTHESIS PROTEIN CBIB"/>
    <property type="match status" value="1"/>
</dbReference>
<proteinExistence type="inferred from homology"/>
<dbReference type="InterPro" id="IPR004485">
    <property type="entry name" value="Cobalamin_biosynth_CobD/CbiB"/>
</dbReference>
<evidence type="ECO:0000256" key="4">
    <source>
        <dbReference type="ARBA" id="ARBA00022475"/>
    </source>
</evidence>
<sequence>MEALLNHATIQSLGILLFAVLLNALWRWPPASHPLTLMRYLALRMAHKVCPKPSDGPLQHKISGSLGTFMLVAPISVALAILVSMAQYPLFFHAIIMVVVLDFHQVRYQYKQVLRTIGQHKKMLARENVAAMVARDCDTLTDVGIAKAAIESLLLKFYYLYCGVIFWFIAAGPVAALVYRLLLDISWQWYTRIPRYRLFGRPVRALVRLLRFFPALFGAVIMLMVSHAPQAIRSMNDARAKDMTSRLLALFGGGLGIELGGPAYYGKQRLNQVRVGGSRQVRYSDMVYAKRAVYRAMILLVTLVSLGMLVMAALNPQLTVS</sequence>
<comment type="similarity">
    <text evidence="3">Belongs to the CobD/CbiB family.</text>
</comment>
<reference evidence="10" key="1">
    <citation type="journal article" date="2014" name="Int. J. Syst. Evol. Microbiol.">
        <title>Complete genome sequence of Corynebacterium casei LMG S-19264T (=DSM 44701T), isolated from a smear-ripened cheese.</title>
        <authorList>
            <consortium name="US DOE Joint Genome Institute (JGI-PGF)"/>
            <person name="Walter F."/>
            <person name="Albersmeier A."/>
            <person name="Kalinowski J."/>
            <person name="Ruckert C."/>
        </authorList>
    </citation>
    <scope>NUCLEOTIDE SEQUENCE</scope>
    <source>
        <strain evidence="10">KCTC 22164</strain>
    </source>
</reference>
<evidence type="ECO:0000256" key="8">
    <source>
        <dbReference type="ARBA" id="ARBA00023136"/>
    </source>
</evidence>
<feature type="transmembrane region" description="Helical" evidence="9">
    <location>
        <begin position="292"/>
        <end position="314"/>
    </location>
</feature>
<dbReference type="EMBL" id="BMXP01000017">
    <property type="protein sequence ID" value="GGW97813.1"/>
    <property type="molecule type" value="Genomic_DNA"/>
</dbReference>
<feature type="transmembrane region" description="Helical" evidence="9">
    <location>
        <begin position="90"/>
        <end position="106"/>
    </location>
</feature>
<feature type="transmembrane region" description="Helical" evidence="9">
    <location>
        <begin position="245"/>
        <end position="265"/>
    </location>
</feature>
<feature type="transmembrane region" description="Helical" evidence="9">
    <location>
        <begin position="158"/>
        <end position="182"/>
    </location>
</feature>
<keyword evidence="8 9" id="KW-0472">Membrane</keyword>
<evidence type="ECO:0000256" key="6">
    <source>
        <dbReference type="ARBA" id="ARBA00022692"/>
    </source>
</evidence>
<keyword evidence="6 9" id="KW-0812">Transmembrane</keyword>
<dbReference type="AlphaFoldDB" id="A0A918N1F2"/>
<reference evidence="10" key="2">
    <citation type="submission" date="2020-09" db="EMBL/GenBank/DDBJ databases">
        <authorList>
            <person name="Sun Q."/>
            <person name="Kim S."/>
        </authorList>
    </citation>
    <scope>NUCLEOTIDE SEQUENCE</scope>
    <source>
        <strain evidence="10">KCTC 22164</strain>
    </source>
</reference>
<gene>
    <name evidence="10" type="primary">cobD</name>
    <name evidence="10" type="ORF">GCM10007391_34730</name>
</gene>
<evidence type="ECO:0000313" key="10">
    <source>
        <dbReference type="EMBL" id="GGW97813.1"/>
    </source>
</evidence>
<keyword evidence="11" id="KW-1185">Reference proteome</keyword>
<evidence type="ECO:0000256" key="2">
    <source>
        <dbReference type="ARBA" id="ARBA00004953"/>
    </source>
</evidence>
<protein>
    <submittedName>
        <fullName evidence="10">Cobalamin biosynthesis protein CbiB</fullName>
    </submittedName>
</protein>
<organism evidence="10 11">
    <name type="scientific">Alteromonas halophila</name>
    <dbReference type="NCBI Taxonomy" id="516698"/>
    <lineage>
        <taxon>Bacteria</taxon>
        <taxon>Pseudomonadati</taxon>
        <taxon>Pseudomonadota</taxon>
        <taxon>Gammaproteobacteria</taxon>
        <taxon>Alteromonadales</taxon>
        <taxon>Alteromonadaceae</taxon>
        <taxon>Alteromonas/Salinimonas group</taxon>
        <taxon>Alteromonas</taxon>
    </lineage>
</organism>
<dbReference type="Proteomes" id="UP000631300">
    <property type="component" value="Unassembled WGS sequence"/>
</dbReference>
<comment type="pathway">
    <text evidence="2">Cofactor biosynthesis; adenosylcobalamin biosynthesis.</text>
</comment>
<feature type="transmembrane region" description="Helical" evidence="9">
    <location>
        <begin position="203"/>
        <end position="225"/>
    </location>
</feature>
<comment type="caution">
    <text evidence="10">The sequence shown here is derived from an EMBL/GenBank/DDBJ whole genome shotgun (WGS) entry which is preliminary data.</text>
</comment>
<feature type="transmembrane region" description="Helical" evidence="9">
    <location>
        <begin position="12"/>
        <end position="29"/>
    </location>
</feature>
<dbReference type="GO" id="GO:0005886">
    <property type="term" value="C:plasma membrane"/>
    <property type="evidence" value="ECO:0007669"/>
    <property type="project" value="UniProtKB-SubCell"/>
</dbReference>
<dbReference type="RefSeq" id="WP_189408545.1">
    <property type="nucleotide sequence ID" value="NZ_BMXP01000017.1"/>
</dbReference>
<accession>A0A918N1F2</accession>
<evidence type="ECO:0000256" key="1">
    <source>
        <dbReference type="ARBA" id="ARBA00004651"/>
    </source>
</evidence>